<comment type="caution">
    <text evidence="4">The sequence shown here is derived from an EMBL/GenBank/DDBJ whole genome shotgun (WGS) entry which is preliminary data.</text>
</comment>
<dbReference type="EMBL" id="QHKI01000006">
    <property type="protein sequence ID" value="RSM87477.1"/>
    <property type="molecule type" value="Genomic_DNA"/>
</dbReference>
<dbReference type="Proteomes" id="UP000287547">
    <property type="component" value="Unassembled WGS sequence"/>
</dbReference>
<evidence type="ECO:0000313" key="5">
    <source>
        <dbReference type="Proteomes" id="UP000287547"/>
    </source>
</evidence>
<dbReference type="PANTHER" id="PTHR36933">
    <property type="entry name" value="SLL0788 PROTEIN"/>
    <property type="match status" value="1"/>
</dbReference>
<dbReference type="PANTHER" id="PTHR36933:SF1">
    <property type="entry name" value="SLL0788 PROTEIN"/>
    <property type="match status" value="1"/>
</dbReference>
<dbReference type="AlphaFoldDB" id="A0A428ZHC1"/>
<dbReference type="Pfam" id="PF03713">
    <property type="entry name" value="DUF305"/>
    <property type="match status" value="1"/>
</dbReference>
<dbReference type="OrthoDB" id="26872at2"/>
<feature type="region of interest" description="Disordered" evidence="1">
    <location>
        <begin position="43"/>
        <end position="65"/>
    </location>
</feature>
<feature type="signal peptide" evidence="2">
    <location>
        <begin position="1"/>
        <end position="38"/>
    </location>
</feature>
<protein>
    <submittedName>
        <fullName evidence="4">DUF305 domain-containing protein</fullName>
    </submittedName>
</protein>
<evidence type="ECO:0000256" key="2">
    <source>
        <dbReference type="SAM" id="SignalP"/>
    </source>
</evidence>
<keyword evidence="2" id="KW-0732">Signal</keyword>
<gene>
    <name evidence="4" type="ORF">DMH04_10655</name>
</gene>
<feature type="compositionally biased region" description="Low complexity" evidence="1">
    <location>
        <begin position="43"/>
        <end position="64"/>
    </location>
</feature>
<feature type="chain" id="PRO_5018992457" evidence="2">
    <location>
        <begin position="39"/>
        <end position="221"/>
    </location>
</feature>
<proteinExistence type="predicted"/>
<accession>A0A428ZHC1</accession>
<dbReference type="InterPro" id="IPR012347">
    <property type="entry name" value="Ferritin-like"/>
</dbReference>
<feature type="domain" description="DUF305" evidence="3">
    <location>
        <begin position="70"/>
        <end position="218"/>
    </location>
</feature>
<evidence type="ECO:0000256" key="1">
    <source>
        <dbReference type="SAM" id="MobiDB-lite"/>
    </source>
</evidence>
<reference evidence="4 5" key="1">
    <citation type="submission" date="2018-05" db="EMBL/GenBank/DDBJ databases">
        <title>Evolution of GPA BGCs.</title>
        <authorList>
            <person name="Waglechner N."/>
            <person name="Wright G.D."/>
        </authorList>
    </citation>
    <scope>NUCLEOTIDE SEQUENCE [LARGE SCALE GENOMIC DNA]</scope>
    <source>
        <strain evidence="4 5">A82846</strain>
    </source>
</reference>
<organism evidence="4 5">
    <name type="scientific">Kibdelosporangium aridum</name>
    <dbReference type="NCBI Taxonomy" id="2030"/>
    <lineage>
        <taxon>Bacteria</taxon>
        <taxon>Bacillati</taxon>
        <taxon>Actinomycetota</taxon>
        <taxon>Actinomycetes</taxon>
        <taxon>Pseudonocardiales</taxon>
        <taxon>Pseudonocardiaceae</taxon>
        <taxon>Kibdelosporangium</taxon>
    </lineage>
</organism>
<sequence>MFPRTSRSGGRIVVRKSFAGTVLAVLAAAVLAACGSEAGNTAGAGAPAGGQPASGGSTSTQQQPDHNEADMTFAKEMIPHHTGAVEMAKLVEGRTSNTALLDLAKRVQATQAPEIQQMTDWLGKWGAMPEMTGGASMPGMNGHSMPGAMGADDMTKLSKAKGAAFDRMWLDMMIKHHEGAIEMARTQLGKGSNPDTKSLAQKIIDAQQAEITEMKAMLGKQ</sequence>
<dbReference type="InterPro" id="IPR005183">
    <property type="entry name" value="DUF305_CopM-like"/>
</dbReference>
<evidence type="ECO:0000259" key="3">
    <source>
        <dbReference type="Pfam" id="PF03713"/>
    </source>
</evidence>
<dbReference type="PROSITE" id="PS51257">
    <property type="entry name" value="PROKAR_LIPOPROTEIN"/>
    <property type="match status" value="1"/>
</dbReference>
<name>A0A428ZHC1_KIBAR</name>
<dbReference type="Gene3D" id="1.20.1260.10">
    <property type="match status" value="1"/>
</dbReference>
<evidence type="ECO:0000313" key="4">
    <source>
        <dbReference type="EMBL" id="RSM87477.1"/>
    </source>
</evidence>